<accession>A0AAN6ZUS3</accession>
<proteinExistence type="predicted"/>
<gene>
    <name evidence="3" type="ORF">C8A00DRAFT_36313</name>
</gene>
<feature type="compositionally biased region" description="Basic and acidic residues" evidence="2">
    <location>
        <begin position="136"/>
        <end position="157"/>
    </location>
</feature>
<evidence type="ECO:0000256" key="1">
    <source>
        <dbReference type="SAM" id="Coils"/>
    </source>
</evidence>
<evidence type="ECO:0000313" key="3">
    <source>
        <dbReference type="EMBL" id="KAK4151043.1"/>
    </source>
</evidence>
<dbReference type="Proteomes" id="UP001302745">
    <property type="component" value="Unassembled WGS sequence"/>
</dbReference>
<keyword evidence="4" id="KW-1185">Reference proteome</keyword>
<feature type="compositionally biased region" description="Basic and acidic residues" evidence="2">
    <location>
        <begin position="99"/>
        <end position="128"/>
    </location>
</feature>
<reference evidence="3" key="1">
    <citation type="journal article" date="2023" name="Mol. Phylogenet. Evol.">
        <title>Genome-scale phylogeny and comparative genomics of the fungal order Sordariales.</title>
        <authorList>
            <person name="Hensen N."/>
            <person name="Bonometti L."/>
            <person name="Westerberg I."/>
            <person name="Brannstrom I.O."/>
            <person name="Guillou S."/>
            <person name="Cros-Aarteil S."/>
            <person name="Calhoun S."/>
            <person name="Haridas S."/>
            <person name="Kuo A."/>
            <person name="Mondo S."/>
            <person name="Pangilinan J."/>
            <person name="Riley R."/>
            <person name="LaButti K."/>
            <person name="Andreopoulos B."/>
            <person name="Lipzen A."/>
            <person name="Chen C."/>
            <person name="Yan M."/>
            <person name="Daum C."/>
            <person name="Ng V."/>
            <person name="Clum A."/>
            <person name="Steindorff A."/>
            <person name="Ohm R.A."/>
            <person name="Martin F."/>
            <person name="Silar P."/>
            <person name="Natvig D.O."/>
            <person name="Lalanne C."/>
            <person name="Gautier V."/>
            <person name="Ament-Velasquez S.L."/>
            <person name="Kruys A."/>
            <person name="Hutchinson M.I."/>
            <person name="Powell A.J."/>
            <person name="Barry K."/>
            <person name="Miller A.N."/>
            <person name="Grigoriev I.V."/>
            <person name="Debuchy R."/>
            <person name="Gladieux P."/>
            <person name="Hiltunen Thoren M."/>
            <person name="Johannesson H."/>
        </authorList>
    </citation>
    <scope>NUCLEOTIDE SEQUENCE</scope>
    <source>
        <strain evidence="3">CBS 538.74</strain>
    </source>
</reference>
<keyword evidence="1" id="KW-0175">Coiled coil</keyword>
<dbReference type="AlphaFoldDB" id="A0AAN6ZUS3"/>
<reference evidence="3" key="2">
    <citation type="submission" date="2023-05" db="EMBL/GenBank/DDBJ databases">
        <authorList>
            <consortium name="Lawrence Berkeley National Laboratory"/>
            <person name="Steindorff A."/>
            <person name="Hensen N."/>
            <person name="Bonometti L."/>
            <person name="Westerberg I."/>
            <person name="Brannstrom I.O."/>
            <person name="Guillou S."/>
            <person name="Cros-Aarteil S."/>
            <person name="Calhoun S."/>
            <person name="Haridas S."/>
            <person name="Kuo A."/>
            <person name="Mondo S."/>
            <person name="Pangilinan J."/>
            <person name="Riley R."/>
            <person name="Labutti K."/>
            <person name="Andreopoulos B."/>
            <person name="Lipzen A."/>
            <person name="Chen C."/>
            <person name="Yanf M."/>
            <person name="Daum C."/>
            <person name="Ng V."/>
            <person name="Clum A."/>
            <person name="Ohm R."/>
            <person name="Martin F."/>
            <person name="Silar P."/>
            <person name="Natvig D."/>
            <person name="Lalanne C."/>
            <person name="Gautier V."/>
            <person name="Ament-Velasquez S.L."/>
            <person name="Kruys A."/>
            <person name="Hutchinson M.I."/>
            <person name="Powell A.J."/>
            <person name="Barry K."/>
            <person name="Miller A.N."/>
            <person name="Grigoriev I.V."/>
            <person name="Debuchy R."/>
            <person name="Gladieux P."/>
            <person name="Thoren M.H."/>
            <person name="Johannesson H."/>
        </authorList>
    </citation>
    <scope>NUCLEOTIDE SEQUENCE</scope>
    <source>
        <strain evidence="3">CBS 538.74</strain>
    </source>
</reference>
<feature type="compositionally biased region" description="Basic and acidic residues" evidence="2">
    <location>
        <begin position="18"/>
        <end position="28"/>
    </location>
</feature>
<feature type="compositionally biased region" description="Basic residues" evidence="2">
    <location>
        <begin position="30"/>
        <end position="47"/>
    </location>
</feature>
<feature type="region of interest" description="Disordered" evidence="2">
    <location>
        <begin position="1"/>
        <end position="242"/>
    </location>
</feature>
<dbReference type="EMBL" id="MU857036">
    <property type="protein sequence ID" value="KAK4151043.1"/>
    <property type="molecule type" value="Genomic_DNA"/>
</dbReference>
<feature type="compositionally biased region" description="Polar residues" evidence="2">
    <location>
        <begin position="231"/>
        <end position="241"/>
    </location>
</feature>
<sequence length="438" mass="47825">MESKFIPSSPKVGSAKRGFSDELHESPTAKRVKRAKRVKQSKKRRSKSGNDSDGYVEQRDWVSFDNSPAAGTPIAQKQTPIMPTPPFPLKQAHKAHVLKSTEKAKDEPKKKTKNDEVRTKKDAKEGVKHTAGPDSPKAEANTRKTRAEPELKGEPKKPILNGSSTGPAVAGPSKPKADKKKSAQEPRELTPLSDIAPRPDYTFKAYPNPPPVQFPPFKKSKEPKESKTEATDTTPTDNAPNGTAMDIETSLIPMEEALTAPAGTKTLKAINKHLKALEANLVAAYPSDQATADMETLRSDMAALHERLDRDELRASIRHAMLFNALVKVSTNIGSLTDQVQIQQQQQQQQQQDGLNNDGTDGENGTVNGGNTPQVNAAAAAVVAKDKLSKSMQQSRKTLKQCLRIYTEDMDRAESREEVAKYGGLCVQYAGDLFKTLG</sequence>
<organism evidence="3 4">
    <name type="scientific">Chaetomidium leptoderma</name>
    <dbReference type="NCBI Taxonomy" id="669021"/>
    <lineage>
        <taxon>Eukaryota</taxon>
        <taxon>Fungi</taxon>
        <taxon>Dikarya</taxon>
        <taxon>Ascomycota</taxon>
        <taxon>Pezizomycotina</taxon>
        <taxon>Sordariomycetes</taxon>
        <taxon>Sordariomycetidae</taxon>
        <taxon>Sordariales</taxon>
        <taxon>Chaetomiaceae</taxon>
        <taxon>Chaetomidium</taxon>
    </lineage>
</organism>
<evidence type="ECO:0000256" key="2">
    <source>
        <dbReference type="SAM" id="MobiDB-lite"/>
    </source>
</evidence>
<evidence type="ECO:0000313" key="4">
    <source>
        <dbReference type="Proteomes" id="UP001302745"/>
    </source>
</evidence>
<protein>
    <submittedName>
        <fullName evidence="3">Uncharacterized protein</fullName>
    </submittedName>
</protein>
<feature type="coiled-coil region" evidence="1">
    <location>
        <begin position="287"/>
        <end position="314"/>
    </location>
</feature>
<name>A0AAN6ZUS3_9PEZI</name>
<feature type="compositionally biased region" description="Basic and acidic residues" evidence="2">
    <location>
        <begin position="219"/>
        <end position="230"/>
    </location>
</feature>
<feature type="compositionally biased region" description="Polar residues" evidence="2">
    <location>
        <begin position="353"/>
        <end position="373"/>
    </location>
</feature>
<comment type="caution">
    <text evidence="3">The sequence shown here is derived from an EMBL/GenBank/DDBJ whole genome shotgun (WGS) entry which is preliminary data.</text>
</comment>
<feature type="region of interest" description="Disordered" evidence="2">
    <location>
        <begin position="344"/>
        <end position="373"/>
    </location>
</feature>